<gene>
    <name evidence="2" type="ORF">AAA081_00925</name>
</gene>
<feature type="transmembrane region" description="Helical" evidence="1">
    <location>
        <begin position="16"/>
        <end position="35"/>
    </location>
</feature>
<dbReference type="RefSeq" id="WP_148471623.1">
    <property type="nucleotide sequence ID" value="NZ_JAOQJD010000001.1"/>
</dbReference>
<protein>
    <submittedName>
        <fullName evidence="2">Uncharacterized protein</fullName>
    </submittedName>
</protein>
<keyword evidence="1" id="KW-1133">Transmembrane helix</keyword>
<accession>A0ABV1J4H9</accession>
<keyword evidence="1" id="KW-0812">Transmembrane</keyword>
<dbReference type="Proteomes" id="UP001481872">
    <property type="component" value="Unassembled WGS sequence"/>
</dbReference>
<evidence type="ECO:0000313" key="2">
    <source>
        <dbReference type="EMBL" id="MEQ3352870.1"/>
    </source>
</evidence>
<keyword evidence="1" id="KW-0472">Membrane</keyword>
<feature type="transmembrane region" description="Helical" evidence="1">
    <location>
        <begin position="81"/>
        <end position="104"/>
    </location>
</feature>
<name>A0ABV1J4H9_9FIRM</name>
<dbReference type="EMBL" id="JBBNPS010000001">
    <property type="protein sequence ID" value="MEQ3352870.1"/>
    <property type="molecule type" value="Genomic_DNA"/>
</dbReference>
<reference evidence="2 3" key="1">
    <citation type="submission" date="2024-04" db="EMBL/GenBank/DDBJ databases">
        <title>Human intestinal bacterial collection.</title>
        <authorList>
            <person name="Pauvert C."/>
            <person name="Hitch T.C.A."/>
            <person name="Clavel T."/>
        </authorList>
    </citation>
    <scope>NUCLEOTIDE SEQUENCE [LARGE SCALE GENOMIC DNA]</scope>
    <source>
        <strain evidence="2 3">CLA-SR-H026</strain>
    </source>
</reference>
<feature type="transmembrane region" description="Helical" evidence="1">
    <location>
        <begin position="57"/>
        <end position="76"/>
    </location>
</feature>
<proteinExistence type="predicted"/>
<feature type="transmembrane region" description="Helical" evidence="1">
    <location>
        <begin position="110"/>
        <end position="131"/>
    </location>
</feature>
<sequence>MKSKNRLGQKFALERRCFYAISLLAAGLFVLAWFYPESDLSKTSLLARGVVMDQGDLLWSIFFLISFIAMIMGLLFTPKNLLIGVILILLSAPHVFLLLIFTGLGLGEGSLYQGIVSAIRAYLMVLSLGLIR</sequence>
<evidence type="ECO:0000256" key="1">
    <source>
        <dbReference type="SAM" id="Phobius"/>
    </source>
</evidence>
<comment type="caution">
    <text evidence="2">The sequence shown here is derived from an EMBL/GenBank/DDBJ whole genome shotgun (WGS) entry which is preliminary data.</text>
</comment>
<organism evidence="2 3">
    <name type="scientific">Aedoeadaptatus acetigenes</name>
    <dbReference type="NCBI Taxonomy" id="2981723"/>
    <lineage>
        <taxon>Bacteria</taxon>
        <taxon>Bacillati</taxon>
        <taxon>Bacillota</taxon>
        <taxon>Tissierellia</taxon>
        <taxon>Tissierellales</taxon>
        <taxon>Peptoniphilaceae</taxon>
        <taxon>Aedoeadaptatus</taxon>
    </lineage>
</organism>
<evidence type="ECO:0000313" key="3">
    <source>
        <dbReference type="Proteomes" id="UP001481872"/>
    </source>
</evidence>
<keyword evidence="3" id="KW-1185">Reference proteome</keyword>